<evidence type="ECO:0000313" key="1">
    <source>
        <dbReference type="EMBL" id="MFC4124288.1"/>
    </source>
</evidence>
<dbReference type="Proteomes" id="UP001595767">
    <property type="component" value="Unassembled WGS sequence"/>
</dbReference>
<evidence type="ECO:0000313" key="2">
    <source>
        <dbReference type="Proteomes" id="UP001595767"/>
    </source>
</evidence>
<dbReference type="EMBL" id="JBHSBA010000003">
    <property type="protein sequence ID" value="MFC4124288.1"/>
    <property type="molecule type" value="Genomic_DNA"/>
</dbReference>
<protein>
    <submittedName>
        <fullName evidence="1">Uncharacterized protein</fullName>
    </submittedName>
</protein>
<reference evidence="2" key="1">
    <citation type="journal article" date="2019" name="Int. J. Syst. Evol. Microbiol.">
        <title>The Global Catalogue of Microorganisms (GCM) 10K type strain sequencing project: providing services to taxonomists for standard genome sequencing and annotation.</title>
        <authorList>
            <consortium name="The Broad Institute Genomics Platform"/>
            <consortium name="The Broad Institute Genome Sequencing Center for Infectious Disease"/>
            <person name="Wu L."/>
            <person name="Ma J."/>
        </authorList>
    </citation>
    <scope>NUCLEOTIDE SEQUENCE [LARGE SCALE GENOMIC DNA]</scope>
    <source>
        <strain evidence="2">CGMCC 4.7204</strain>
    </source>
</reference>
<keyword evidence="2" id="KW-1185">Reference proteome</keyword>
<organism evidence="1 2">
    <name type="scientific">Nocardia rhizosphaerae</name>
    <dbReference type="NCBI Taxonomy" id="1691571"/>
    <lineage>
        <taxon>Bacteria</taxon>
        <taxon>Bacillati</taxon>
        <taxon>Actinomycetota</taxon>
        <taxon>Actinomycetes</taxon>
        <taxon>Mycobacteriales</taxon>
        <taxon>Nocardiaceae</taxon>
        <taxon>Nocardia</taxon>
    </lineage>
</organism>
<dbReference type="RefSeq" id="WP_378546109.1">
    <property type="nucleotide sequence ID" value="NZ_JBHSBA010000003.1"/>
</dbReference>
<name>A0ABV8L0M6_9NOCA</name>
<comment type="caution">
    <text evidence="1">The sequence shown here is derived from an EMBL/GenBank/DDBJ whole genome shotgun (WGS) entry which is preliminary data.</text>
</comment>
<proteinExistence type="predicted"/>
<accession>A0ABV8L0M6</accession>
<sequence length="82" mass="9429">MHATITRRQNVYWEPAHERIAYAHSGSVLARLTDVMSDKAIRAVPECFAYLVHTRPAFAHRKGFRTALPDLGTLDHLFLLIW</sequence>
<gene>
    <name evidence="1" type="ORF">ACFOW8_05045</name>
</gene>